<accession>A0A0G4FSZ3</accession>
<dbReference type="PhylomeDB" id="A0A0G4FSZ3"/>
<reference evidence="1" key="1">
    <citation type="submission" date="2014-11" db="EMBL/GenBank/DDBJ databases">
        <authorList>
            <person name="Otto D Thomas"/>
            <person name="Naeem Raeece"/>
        </authorList>
    </citation>
    <scope>NUCLEOTIDE SEQUENCE</scope>
</reference>
<protein>
    <submittedName>
        <fullName evidence="1">Uncharacterized protein</fullName>
    </submittedName>
</protein>
<organism evidence="1">
    <name type="scientific">Chromera velia CCMP2878</name>
    <dbReference type="NCBI Taxonomy" id="1169474"/>
    <lineage>
        <taxon>Eukaryota</taxon>
        <taxon>Sar</taxon>
        <taxon>Alveolata</taxon>
        <taxon>Colpodellida</taxon>
        <taxon>Chromeraceae</taxon>
        <taxon>Chromera</taxon>
    </lineage>
</organism>
<proteinExistence type="predicted"/>
<evidence type="ECO:0000313" key="1">
    <source>
        <dbReference type="EMBL" id="CEM17788.1"/>
    </source>
</evidence>
<dbReference type="VEuPathDB" id="CryptoDB:Cvel_3722"/>
<gene>
    <name evidence="1" type="ORF">Cvel_3722</name>
</gene>
<dbReference type="AlphaFoldDB" id="A0A0G4FSZ3"/>
<name>A0A0G4FSZ3_9ALVE</name>
<sequence length="122" mass="13247">MGVFAASHWQGDFKIVSGLIKLGHFEGTEPQAVKLAAIQGNIGLCSGYPPGAMDKHIVPHLDVIGWAVSSVGISDLTGLGCFERDTSGLNSFSMFLQKARGLGERLDRRRKRKSREREGFSS</sequence>
<dbReference type="EMBL" id="CDMZ01000606">
    <property type="protein sequence ID" value="CEM17788.1"/>
    <property type="molecule type" value="Genomic_DNA"/>
</dbReference>